<dbReference type="SUPFAM" id="SSF46785">
    <property type="entry name" value="Winged helix' DNA-binding domain"/>
    <property type="match status" value="1"/>
</dbReference>
<evidence type="ECO:0000256" key="2">
    <source>
        <dbReference type="ARBA" id="ARBA00023125"/>
    </source>
</evidence>
<name>A0A2T9Y2I7_9FUNG</name>
<dbReference type="STRING" id="133381.A0A2T9Y2I7"/>
<evidence type="ECO:0000256" key="5">
    <source>
        <dbReference type="PROSITE-ProRule" id="PRU00089"/>
    </source>
</evidence>
<dbReference type="InterPro" id="IPR036388">
    <property type="entry name" value="WH-like_DNA-bd_sf"/>
</dbReference>
<keyword evidence="1" id="KW-0805">Transcription regulation</keyword>
<dbReference type="Proteomes" id="UP000245609">
    <property type="component" value="Unassembled WGS sequence"/>
</dbReference>
<dbReference type="PRINTS" id="PR00053">
    <property type="entry name" value="FORKHEAD"/>
</dbReference>
<evidence type="ECO:0000256" key="4">
    <source>
        <dbReference type="ARBA" id="ARBA00023242"/>
    </source>
</evidence>
<dbReference type="PANTHER" id="PTHR46078:SF2">
    <property type="entry name" value="FORK-HEAD DOMAIN-CONTAINING PROTEIN"/>
    <property type="match status" value="1"/>
</dbReference>
<comment type="subcellular location">
    <subcellularLocation>
        <location evidence="5">Nucleus</location>
    </subcellularLocation>
</comment>
<dbReference type="OrthoDB" id="5954824at2759"/>
<sequence length="638" mass="71398">MKESILFDFPKVPKSPDALAEDNSQESNSLNTFHTQKISPNHRSGMNIPKGSVHTRPGYKSRHKRSMTMDEKQLDYESSLLKKQSSGYIGFDGKNNNFPASDVKKPKLSDPGPMNYPPTIQASNGRRNSVTFVRPHNSKSKGKCKSGPRSRTGSIDISLLLDESAVLKQSEPGKLPHSYATIITFAILRHPEQRMSLNEIYNWVSDKYPYVKSSGVGWKNSIRHNLSLNRVFVKMQKTEKKTGKGSYWTVDFAVLGEAIATSARKRRIPPELLFSTGLWSRLGIFRSMSDQSNDRESQEKQRDQLGKFLSNQFFKSYSGFLNNQTNNNTSTDHDYIQPNDSSGVLSSVASSTTPNLISNSVPNPVTSIANDINTNIYTQQQVFDNGILQAQESQNSLNYGCYGLGATMPDIKPSVITPTFFEESANSSNLLNNGLDATPMSLFSMTESNQAYANDFSILNKQGLSSENNFLNLIQKTSNQDGIQWSNFTDVSNIPELSNQQNNGFDGVEFDSNNILQNGNVDNSFMELFSENKFLHQGDIAEIDQNTQEYNNTQENFFSSFDYLNDIVNSYSTNTGSSDKKSEFQKQNALKSFDDPPPYFGDNDLSSFIRENDPYLGGPSKDTGLKNKHTLEYIGLKK</sequence>
<feature type="compositionally biased region" description="Polar residues" evidence="6">
    <location>
        <begin position="118"/>
        <end position="131"/>
    </location>
</feature>
<dbReference type="CDD" id="cd00059">
    <property type="entry name" value="FH_FOX"/>
    <property type="match status" value="1"/>
</dbReference>
<comment type="caution">
    <text evidence="8">The sequence shown here is derived from an EMBL/GenBank/DDBJ whole genome shotgun (WGS) entry which is preliminary data.</text>
</comment>
<dbReference type="GO" id="GO:0000978">
    <property type="term" value="F:RNA polymerase II cis-regulatory region sequence-specific DNA binding"/>
    <property type="evidence" value="ECO:0007669"/>
    <property type="project" value="TreeGrafter"/>
</dbReference>
<feature type="region of interest" description="Disordered" evidence="6">
    <location>
        <begin position="92"/>
        <end position="151"/>
    </location>
</feature>
<organism evidence="8 9">
    <name type="scientific">Smittium megazygosporum</name>
    <dbReference type="NCBI Taxonomy" id="133381"/>
    <lineage>
        <taxon>Eukaryota</taxon>
        <taxon>Fungi</taxon>
        <taxon>Fungi incertae sedis</taxon>
        <taxon>Zoopagomycota</taxon>
        <taxon>Kickxellomycotina</taxon>
        <taxon>Harpellomycetes</taxon>
        <taxon>Harpellales</taxon>
        <taxon>Legeriomycetaceae</taxon>
        <taxon>Smittium</taxon>
    </lineage>
</organism>
<feature type="compositionally biased region" description="Polar residues" evidence="6">
    <location>
        <begin position="25"/>
        <end position="44"/>
    </location>
</feature>
<dbReference type="SMART" id="SM00339">
    <property type="entry name" value="FH"/>
    <property type="match status" value="1"/>
</dbReference>
<gene>
    <name evidence="8" type="ORF">BB560_006674</name>
</gene>
<dbReference type="Gene3D" id="1.10.10.10">
    <property type="entry name" value="Winged helix-like DNA-binding domain superfamily/Winged helix DNA-binding domain"/>
    <property type="match status" value="1"/>
</dbReference>
<feature type="compositionally biased region" description="Basic residues" evidence="6">
    <location>
        <begin position="57"/>
        <end position="66"/>
    </location>
</feature>
<dbReference type="InterPro" id="IPR036390">
    <property type="entry name" value="WH_DNA-bd_sf"/>
</dbReference>
<reference evidence="8 9" key="1">
    <citation type="journal article" date="2018" name="MBio">
        <title>Comparative Genomics Reveals the Core Gene Toolbox for the Fungus-Insect Symbiosis.</title>
        <authorList>
            <person name="Wang Y."/>
            <person name="Stata M."/>
            <person name="Wang W."/>
            <person name="Stajich J.E."/>
            <person name="White M.M."/>
            <person name="Moncalvo J.M."/>
        </authorList>
    </citation>
    <scope>NUCLEOTIDE SEQUENCE [LARGE SCALE GENOMIC DNA]</scope>
    <source>
        <strain evidence="8 9">SC-DP-2</strain>
    </source>
</reference>
<dbReference type="Pfam" id="PF00250">
    <property type="entry name" value="Forkhead"/>
    <property type="match status" value="1"/>
</dbReference>
<keyword evidence="9" id="KW-1185">Reference proteome</keyword>
<evidence type="ECO:0000313" key="8">
    <source>
        <dbReference type="EMBL" id="PVU86551.1"/>
    </source>
</evidence>
<dbReference type="FunFam" id="1.10.10.10:FF:000135">
    <property type="entry name" value="forkhead box protein G1"/>
    <property type="match status" value="1"/>
</dbReference>
<feature type="compositionally biased region" description="Basic residues" evidence="6">
    <location>
        <begin position="136"/>
        <end position="148"/>
    </location>
</feature>
<dbReference type="InterPro" id="IPR001766">
    <property type="entry name" value="Fork_head_dom"/>
</dbReference>
<evidence type="ECO:0000259" key="7">
    <source>
        <dbReference type="PROSITE" id="PS50039"/>
    </source>
</evidence>
<proteinExistence type="predicted"/>
<evidence type="ECO:0000256" key="3">
    <source>
        <dbReference type="ARBA" id="ARBA00023163"/>
    </source>
</evidence>
<dbReference type="PANTHER" id="PTHR46078">
    <property type="entry name" value="FORKHEAD BOX PROTEIN J2 FAMILY MEMBER"/>
    <property type="match status" value="1"/>
</dbReference>
<dbReference type="GO" id="GO:0005634">
    <property type="term" value="C:nucleus"/>
    <property type="evidence" value="ECO:0007669"/>
    <property type="project" value="UniProtKB-SubCell"/>
</dbReference>
<evidence type="ECO:0000256" key="6">
    <source>
        <dbReference type="SAM" id="MobiDB-lite"/>
    </source>
</evidence>
<dbReference type="EMBL" id="MBFS01003460">
    <property type="protein sequence ID" value="PVU86551.1"/>
    <property type="molecule type" value="Genomic_DNA"/>
</dbReference>
<accession>A0A2T9Y2I7</accession>
<feature type="domain" description="Fork-head" evidence="7">
    <location>
        <begin position="174"/>
        <end position="269"/>
    </location>
</feature>
<dbReference type="InterPro" id="IPR030456">
    <property type="entry name" value="TF_fork_head_CS_2"/>
</dbReference>
<dbReference type="GO" id="GO:0000981">
    <property type="term" value="F:DNA-binding transcription factor activity, RNA polymerase II-specific"/>
    <property type="evidence" value="ECO:0007669"/>
    <property type="project" value="TreeGrafter"/>
</dbReference>
<feature type="region of interest" description="Disordered" evidence="6">
    <location>
        <begin position="1"/>
        <end position="70"/>
    </location>
</feature>
<feature type="DNA-binding region" description="Fork-head" evidence="5">
    <location>
        <begin position="174"/>
        <end position="269"/>
    </location>
</feature>
<evidence type="ECO:0000313" key="9">
    <source>
        <dbReference type="Proteomes" id="UP000245609"/>
    </source>
</evidence>
<dbReference type="InterPro" id="IPR045912">
    <property type="entry name" value="FOXJ2/3-like"/>
</dbReference>
<dbReference type="AlphaFoldDB" id="A0A2T9Y2I7"/>
<keyword evidence="3" id="KW-0804">Transcription</keyword>
<keyword evidence="4 5" id="KW-0539">Nucleus</keyword>
<evidence type="ECO:0000256" key="1">
    <source>
        <dbReference type="ARBA" id="ARBA00023015"/>
    </source>
</evidence>
<dbReference type="PROSITE" id="PS50039">
    <property type="entry name" value="FORK_HEAD_3"/>
    <property type="match status" value="1"/>
</dbReference>
<keyword evidence="2 5" id="KW-0238">DNA-binding</keyword>
<dbReference type="PROSITE" id="PS00658">
    <property type="entry name" value="FORK_HEAD_2"/>
    <property type="match status" value="1"/>
</dbReference>
<protein>
    <recommendedName>
        <fullName evidence="7">Fork-head domain-containing protein</fullName>
    </recommendedName>
</protein>